<protein>
    <submittedName>
        <fullName evidence="1">Uncharacterized protein</fullName>
    </submittedName>
</protein>
<proteinExistence type="predicted"/>
<dbReference type="AlphaFoldDB" id="A0AAP0GA12"/>
<reference evidence="1 2" key="1">
    <citation type="journal article" date="2022" name="Nat. Plants">
        <title>Genomes of leafy and leafless Platanthera orchids illuminate the evolution of mycoheterotrophy.</title>
        <authorList>
            <person name="Li M.H."/>
            <person name="Liu K.W."/>
            <person name="Li Z."/>
            <person name="Lu H.C."/>
            <person name="Ye Q.L."/>
            <person name="Zhang D."/>
            <person name="Wang J.Y."/>
            <person name="Li Y.F."/>
            <person name="Zhong Z.M."/>
            <person name="Liu X."/>
            <person name="Yu X."/>
            <person name="Liu D.K."/>
            <person name="Tu X.D."/>
            <person name="Liu B."/>
            <person name="Hao Y."/>
            <person name="Liao X.Y."/>
            <person name="Jiang Y.T."/>
            <person name="Sun W.H."/>
            <person name="Chen J."/>
            <person name="Chen Y.Q."/>
            <person name="Ai Y."/>
            <person name="Zhai J.W."/>
            <person name="Wu S.S."/>
            <person name="Zhou Z."/>
            <person name="Hsiao Y.Y."/>
            <person name="Wu W.L."/>
            <person name="Chen Y.Y."/>
            <person name="Lin Y.F."/>
            <person name="Hsu J.L."/>
            <person name="Li C.Y."/>
            <person name="Wang Z.W."/>
            <person name="Zhao X."/>
            <person name="Zhong W.Y."/>
            <person name="Ma X.K."/>
            <person name="Ma L."/>
            <person name="Huang J."/>
            <person name="Chen G.Z."/>
            <person name="Huang M.Z."/>
            <person name="Huang L."/>
            <person name="Peng D.H."/>
            <person name="Luo Y.B."/>
            <person name="Zou S.Q."/>
            <person name="Chen S.P."/>
            <person name="Lan S."/>
            <person name="Tsai W.C."/>
            <person name="Van de Peer Y."/>
            <person name="Liu Z.J."/>
        </authorList>
    </citation>
    <scope>NUCLEOTIDE SEQUENCE [LARGE SCALE GENOMIC DNA]</scope>
    <source>
        <strain evidence="1">Lor287</strain>
    </source>
</reference>
<sequence length="68" mass="7774">MLSLREFYVALYLMKSYREGHPPLALLPDVLKFYETSLDSTGRLIASYGDPNLHLSTGNLFTFLIFCL</sequence>
<organism evidence="1 2">
    <name type="scientific">Platanthera zijinensis</name>
    <dbReference type="NCBI Taxonomy" id="2320716"/>
    <lineage>
        <taxon>Eukaryota</taxon>
        <taxon>Viridiplantae</taxon>
        <taxon>Streptophyta</taxon>
        <taxon>Embryophyta</taxon>
        <taxon>Tracheophyta</taxon>
        <taxon>Spermatophyta</taxon>
        <taxon>Magnoliopsida</taxon>
        <taxon>Liliopsida</taxon>
        <taxon>Asparagales</taxon>
        <taxon>Orchidaceae</taxon>
        <taxon>Orchidoideae</taxon>
        <taxon>Orchideae</taxon>
        <taxon>Orchidinae</taxon>
        <taxon>Platanthera</taxon>
    </lineage>
</organism>
<comment type="caution">
    <text evidence="1">The sequence shown here is derived from an EMBL/GenBank/DDBJ whole genome shotgun (WGS) entry which is preliminary data.</text>
</comment>
<accession>A0AAP0GA12</accession>
<dbReference type="EMBL" id="JBBWWQ010000005">
    <property type="protein sequence ID" value="KAK8947011.1"/>
    <property type="molecule type" value="Genomic_DNA"/>
</dbReference>
<evidence type="ECO:0000313" key="2">
    <source>
        <dbReference type="Proteomes" id="UP001418222"/>
    </source>
</evidence>
<keyword evidence="2" id="KW-1185">Reference proteome</keyword>
<evidence type="ECO:0000313" key="1">
    <source>
        <dbReference type="EMBL" id="KAK8947011.1"/>
    </source>
</evidence>
<gene>
    <name evidence="1" type="ORF">KSP39_PZI007328</name>
</gene>
<dbReference type="Proteomes" id="UP001418222">
    <property type="component" value="Unassembled WGS sequence"/>
</dbReference>
<name>A0AAP0GA12_9ASPA</name>